<evidence type="ECO:0000313" key="3">
    <source>
        <dbReference type="Proteomes" id="UP000305887"/>
    </source>
</evidence>
<dbReference type="Proteomes" id="UP000305887">
    <property type="component" value="Unassembled WGS sequence"/>
</dbReference>
<dbReference type="RefSeq" id="WP_139075050.1">
    <property type="nucleotide sequence ID" value="NZ_VDFU01000002.1"/>
</dbReference>
<dbReference type="SUPFAM" id="SSF53955">
    <property type="entry name" value="Lysozyme-like"/>
    <property type="match status" value="1"/>
</dbReference>
<gene>
    <name evidence="2" type="ORF">FHG66_02155</name>
</gene>
<dbReference type="OrthoDB" id="7851400at2"/>
<reference evidence="2 3" key="1">
    <citation type="submission" date="2019-06" db="EMBL/GenBank/DDBJ databases">
        <title>YIM 131921 draft genome.</title>
        <authorList>
            <person name="Jiang L."/>
        </authorList>
    </citation>
    <scope>NUCLEOTIDE SEQUENCE [LARGE SCALE GENOMIC DNA]</scope>
    <source>
        <strain evidence="2 3">YIM 131921</strain>
    </source>
</reference>
<protein>
    <recommendedName>
        <fullName evidence="4">Glycoside hydrolase family 104 protein</fullName>
    </recommendedName>
</protein>
<accession>A0A5C4N449</accession>
<dbReference type="AlphaFoldDB" id="A0A5C4N449"/>
<organism evidence="2 3">
    <name type="scientific">Rubellimicrobium rubrum</name>
    <dbReference type="NCBI Taxonomy" id="2585369"/>
    <lineage>
        <taxon>Bacteria</taxon>
        <taxon>Pseudomonadati</taxon>
        <taxon>Pseudomonadota</taxon>
        <taxon>Alphaproteobacteria</taxon>
        <taxon>Rhodobacterales</taxon>
        <taxon>Roseobacteraceae</taxon>
        <taxon>Rubellimicrobium</taxon>
    </lineage>
</organism>
<dbReference type="InterPro" id="IPR023346">
    <property type="entry name" value="Lysozyme-like_dom_sf"/>
</dbReference>
<evidence type="ECO:0000256" key="1">
    <source>
        <dbReference type="SAM" id="SignalP"/>
    </source>
</evidence>
<evidence type="ECO:0008006" key="4">
    <source>
        <dbReference type="Google" id="ProtNLM"/>
    </source>
</evidence>
<evidence type="ECO:0000313" key="2">
    <source>
        <dbReference type="EMBL" id="TNC52366.1"/>
    </source>
</evidence>
<dbReference type="EMBL" id="VDFU01000002">
    <property type="protein sequence ID" value="TNC52366.1"/>
    <property type="molecule type" value="Genomic_DNA"/>
</dbReference>
<name>A0A5C4N449_9RHOB</name>
<feature type="chain" id="PRO_5022935848" description="Glycoside hydrolase family 104 protein" evidence="1">
    <location>
        <begin position="24"/>
        <end position="194"/>
    </location>
</feature>
<sequence>MRPWVAALTLSLTLCGWSGTARSDTGEVDAGFGANDVDFLNLMGNVEAPDGFGDVFNGVPLLPPERLEEMTIGEVLSYQRQVRAMGTISSAVGRYQFIHDTLRRLVDELGLTPDLVFDDEVQTFLARALMSECGFYDPDRDSRLLADCLAGVWASLPLVTGLHRGESAYAEDGVNSALVSPEEVLAVLDARYLW</sequence>
<comment type="caution">
    <text evidence="2">The sequence shown here is derived from an EMBL/GenBank/DDBJ whole genome shotgun (WGS) entry which is preliminary data.</text>
</comment>
<feature type="signal peptide" evidence="1">
    <location>
        <begin position="1"/>
        <end position="23"/>
    </location>
</feature>
<proteinExistence type="predicted"/>
<dbReference type="Gene3D" id="1.10.530.10">
    <property type="match status" value="1"/>
</dbReference>
<keyword evidence="1" id="KW-0732">Signal</keyword>
<keyword evidence="3" id="KW-1185">Reference proteome</keyword>